<dbReference type="AlphaFoldDB" id="A0A6C0EI82"/>
<proteinExistence type="predicted"/>
<name>A0A6C0EI82_9ZZZZ</name>
<reference evidence="1" key="1">
    <citation type="journal article" date="2020" name="Nature">
        <title>Giant virus diversity and host interactions through global metagenomics.</title>
        <authorList>
            <person name="Schulz F."/>
            <person name="Roux S."/>
            <person name="Paez-Espino D."/>
            <person name="Jungbluth S."/>
            <person name="Walsh D.A."/>
            <person name="Denef V.J."/>
            <person name="McMahon K.D."/>
            <person name="Konstantinidis K.T."/>
            <person name="Eloe-Fadrosh E.A."/>
            <person name="Kyrpides N.C."/>
            <person name="Woyke T."/>
        </authorList>
    </citation>
    <scope>NUCLEOTIDE SEQUENCE</scope>
    <source>
        <strain evidence="1">GVMAG-M-3300001351-8</strain>
    </source>
</reference>
<organism evidence="1">
    <name type="scientific">viral metagenome</name>
    <dbReference type="NCBI Taxonomy" id="1070528"/>
    <lineage>
        <taxon>unclassified sequences</taxon>
        <taxon>metagenomes</taxon>
        <taxon>organismal metagenomes</taxon>
    </lineage>
</organism>
<sequence length="38" mass="4431">MHENIALFEKIINSLNLKVIIINSINNEIRLDKLNNIL</sequence>
<accession>A0A6C0EI82</accession>
<protein>
    <submittedName>
        <fullName evidence="1">Uncharacterized protein</fullName>
    </submittedName>
</protein>
<evidence type="ECO:0000313" key="1">
    <source>
        <dbReference type="EMBL" id="QHT28884.1"/>
    </source>
</evidence>
<dbReference type="EMBL" id="MN738865">
    <property type="protein sequence ID" value="QHT28884.1"/>
    <property type="molecule type" value="Genomic_DNA"/>
</dbReference>